<dbReference type="InterPro" id="IPR047109">
    <property type="entry name" value="CAD-like"/>
</dbReference>
<dbReference type="InterPro" id="IPR036291">
    <property type="entry name" value="NAD(P)-bd_dom_sf"/>
</dbReference>
<dbReference type="PANTHER" id="PTHR42683">
    <property type="entry name" value="ALDEHYDE REDUCTASE"/>
    <property type="match status" value="1"/>
</dbReference>
<accession>A0A3D9ZA82</accession>
<evidence type="ECO:0000256" key="3">
    <source>
        <dbReference type="ARBA" id="ARBA00022833"/>
    </source>
</evidence>
<dbReference type="EMBL" id="QUMO01000002">
    <property type="protein sequence ID" value="REF88166.1"/>
    <property type="molecule type" value="Genomic_DNA"/>
</dbReference>
<dbReference type="InterPro" id="IPR011032">
    <property type="entry name" value="GroES-like_sf"/>
</dbReference>
<organism evidence="7 8">
    <name type="scientific">Methylovirgula ligni</name>
    <dbReference type="NCBI Taxonomy" id="569860"/>
    <lineage>
        <taxon>Bacteria</taxon>
        <taxon>Pseudomonadati</taxon>
        <taxon>Pseudomonadota</taxon>
        <taxon>Alphaproteobacteria</taxon>
        <taxon>Hyphomicrobiales</taxon>
        <taxon>Beijerinckiaceae</taxon>
        <taxon>Methylovirgula</taxon>
    </lineage>
</organism>
<dbReference type="InterPro" id="IPR013154">
    <property type="entry name" value="ADH-like_N"/>
</dbReference>
<dbReference type="Gene3D" id="3.40.50.720">
    <property type="entry name" value="NAD(P)-binding Rossmann-like Domain"/>
    <property type="match status" value="1"/>
</dbReference>
<dbReference type="InterPro" id="IPR020843">
    <property type="entry name" value="ER"/>
</dbReference>
<comment type="caution">
    <text evidence="7">The sequence shown here is derived from an EMBL/GenBank/DDBJ whole genome shotgun (WGS) entry which is preliminary data.</text>
</comment>
<evidence type="ECO:0000256" key="5">
    <source>
        <dbReference type="RuleBase" id="RU361277"/>
    </source>
</evidence>
<dbReference type="SUPFAM" id="SSF50129">
    <property type="entry name" value="GroES-like"/>
    <property type="match status" value="1"/>
</dbReference>
<dbReference type="InterPro" id="IPR002328">
    <property type="entry name" value="ADH_Zn_CS"/>
</dbReference>
<dbReference type="PROSITE" id="PS00059">
    <property type="entry name" value="ADH_ZINC"/>
    <property type="match status" value="1"/>
</dbReference>
<evidence type="ECO:0000256" key="1">
    <source>
        <dbReference type="ARBA" id="ARBA00001947"/>
    </source>
</evidence>
<evidence type="ECO:0000313" key="8">
    <source>
        <dbReference type="Proteomes" id="UP000256900"/>
    </source>
</evidence>
<dbReference type="Pfam" id="PF08240">
    <property type="entry name" value="ADH_N"/>
    <property type="match status" value="1"/>
</dbReference>
<keyword evidence="2 5" id="KW-0479">Metal-binding</keyword>
<name>A0A3D9ZA82_9HYPH</name>
<dbReference type="GO" id="GO:0008106">
    <property type="term" value="F:alcohol dehydrogenase (NADP+) activity"/>
    <property type="evidence" value="ECO:0007669"/>
    <property type="project" value="UniProtKB-ARBA"/>
</dbReference>
<keyword evidence="8" id="KW-1185">Reference proteome</keyword>
<dbReference type="RefSeq" id="WP_115836272.1">
    <property type="nucleotide sequence ID" value="NZ_CP025086.1"/>
</dbReference>
<feature type="domain" description="Enoyl reductase (ER)" evidence="6">
    <location>
        <begin position="12"/>
        <end position="343"/>
    </location>
</feature>
<protein>
    <submittedName>
        <fullName evidence="7">Putative zinc-type alcohol dehydrogenase-like protein</fullName>
    </submittedName>
</protein>
<gene>
    <name evidence="7" type="ORF">DES32_1808</name>
</gene>
<keyword evidence="4" id="KW-0560">Oxidoreductase</keyword>
<dbReference type="InterPro" id="IPR013149">
    <property type="entry name" value="ADH-like_C"/>
</dbReference>
<dbReference type="Gene3D" id="3.90.180.10">
    <property type="entry name" value="Medium-chain alcohol dehydrogenases, catalytic domain"/>
    <property type="match status" value="1"/>
</dbReference>
<evidence type="ECO:0000259" key="6">
    <source>
        <dbReference type="SMART" id="SM00829"/>
    </source>
</evidence>
<dbReference type="FunFam" id="3.40.50.720:FF:000022">
    <property type="entry name" value="Cinnamyl alcohol dehydrogenase"/>
    <property type="match status" value="1"/>
</dbReference>
<evidence type="ECO:0000256" key="2">
    <source>
        <dbReference type="ARBA" id="ARBA00022723"/>
    </source>
</evidence>
<dbReference type="CDD" id="cd05283">
    <property type="entry name" value="CAD1"/>
    <property type="match status" value="1"/>
</dbReference>
<dbReference type="FunFam" id="3.90.180.10:FF:000100">
    <property type="entry name" value="Putative cinnamyl alcohol dehydrogenase 6"/>
    <property type="match status" value="1"/>
</dbReference>
<dbReference type="OrthoDB" id="9806940at2"/>
<keyword evidence="3 5" id="KW-0862">Zinc</keyword>
<dbReference type="PROSITE" id="PS00065">
    <property type="entry name" value="D_2_HYDROXYACID_DH_1"/>
    <property type="match status" value="1"/>
</dbReference>
<comment type="cofactor">
    <cofactor evidence="1 5">
        <name>Zn(2+)</name>
        <dbReference type="ChEBI" id="CHEBI:29105"/>
    </cofactor>
</comment>
<dbReference type="SUPFAM" id="SSF51735">
    <property type="entry name" value="NAD(P)-binding Rossmann-fold domains"/>
    <property type="match status" value="1"/>
</dbReference>
<evidence type="ECO:0000313" key="7">
    <source>
        <dbReference type="EMBL" id="REF88166.1"/>
    </source>
</evidence>
<evidence type="ECO:0000256" key="4">
    <source>
        <dbReference type="ARBA" id="ARBA00023002"/>
    </source>
</evidence>
<dbReference type="AlphaFoldDB" id="A0A3D9ZA82"/>
<comment type="similarity">
    <text evidence="5">Belongs to the zinc-containing alcohol dehydrogenase family.</text>
</comment>
<dbReference type="InterPro" id="IPR029752">
    <property type="entry name" value="D-isomer_DH_CS1"/>
</dbReference>
<dbReference type="SMART" id="SM00829">
    <property type="entry name" value="PKS_ER"/>
    <property type="match status" value="1"/>
</dbReference>
<dbReference type="Proteomes" id="UP000256900">
    <property type="component" value="Unassembled WGS sequence"/>
</dbReference>
<dbReference type="GO" id="GO:0008270">
    <property type="term" value="F:zinc ion binding"/>
    <property type="evidence" value="ECO:0007669"/>
    <property type="project" value="InterPro"/>
</dbReference>
<reference evidence="7 8" key="1">
    <citation type="submission" date="2018-08" db="EMBL/GenBank/DDBJ databases">
        <title>Genomic Encyclopedia of Type Strains, Phase IV (KMG-IV): sequencing the most valuable type-strain genomes for metagenomic binning, comparative biology and taxonomic classification.</title>
        <authorList>
            <person name="Goeker M."/>
        </authorList>
    </citation>
    <scope>NUCLEOTIDE SEQUENCE [LARGE SCALE GENOMIC DNA]</scope>
    <source>
        <strain evidence="7 8">BW863</strain>
    </source>
</reference>
<dbReference type="Pfam" id="PF00107">
    <property type="entry name" value="ADH_zinc_N"/>
    <property type="match status" value="1"/>
</dbReference>
<sequence>MTEVRGYAARDAQSPLAPFSFTRRSPGPHDIEIEILYCGICHSDLHQARNDWRNSLYPMVPGHEIVGRVTSVGEHVKKLKAGDFAAVGCMVDSCRHCSACDDDLEQYCEHGATWTYNSKERNSDALTFGGYSEKIVVEERFVAKVPPHLDLKATAPLLCAGITTWSPLRHWKVGPGQKVGVIGLGGLGHMGIKFAKALGAHVVMITTSPGKAKDAKKLGADEVLLSRDAAAMAAQAASFDFLLNTVPVPHDLNPYLALLKRDRTMVLVGVLTELEPPVQGGALIGGRKSVAGSGIGGMKETQEMLDFCGEHNIVADIEVVPIQAVNEAYERLLKNDVKYRFVIDIESLRKEAA</sequence>
<proteinExistence type="inferred from homology"/>